<organism evidence="1 2">
    <name type="scientific">Thioclava dalianensis</name>
    <dbReference type="NCBI Taxonomy" id="1185766"/>
    <lineage>
        <taxon>Bacteria</taxon>
        <taxon>Pseudomonadati</taxon>
        <taxon>Pseudomonadota</taxon>
        <taxon>Alphaproteobacteria</taxon>
        <taxon>Rhodobacterales</taxon>
        <taxon>Paracoccaceae</taxon>
        <taxon>Thioclava</taxon>
    </lineage>
</organism>
<dbReference type="Proteomes" id="UP000027725">
    <property type="component" value="Unassembled WGS sequence"/>
</dbReference>
<gene>
    <name evidence="1" type="ORF">DL1_07325</name>
</gene>
<keyword evidence="2" id="KW-1185">Reference proteome</keyword>
<evidence type="ECO:0008006" key="3">
    <source>
        <dbReference type="Google" id="ProtNLM"/>
    </source>
</evidence>
<evidence type="ECO:0000313" key="2">
    <source>
        <dbReference type="Proteomes" id="UP000027725"/>
    </source>
</evidence>
<dbReference type="EMBL" id="JHEH01000002">
    <property type="protein sequence ID" value="KEP71392.1"/>
    <property type="molecule type" value="Genomic_DNA"/>
</dbReference>
<name>A0A074U9N3_9RHOB</name>
<dbReference type="InterPro" id="IPR039498">
    <property type="entry name" value="NTP_transf_5"/>
</dbReference>
<evidence type="ECO:0000313" key="1">
    <source>
        <dbReference type="EMBL" id="KEP71392.1"/>
    </source>
</evidence>
<dbReference type="AlphaFoldDB" id="A0A074U9N3"/>
<protein>
    <recommendedName>
        <fullName evidence="3">Nucleotidyltransferase</fullName>
    </recommendedName>
</protein>
<proteinExistence type="predicted"/>
<sequence>MPYTPEQFKNVRAYECETEVRYLTALASQVFGGVDAGKTHPGLDPQRLFDVARLNKMLAFLPARAEALPPGCAGLAPKVDQVRLRILALNRRGIVSGAAVSRCLARAEIPHVHFKGPLQQIALYGSYLQKPSGDIDILVHPAHRKQAAELLRELGYDETERAMSLWWTRFLSEIHLRDPESGIVVDLHHGLQQAGLPRPYNLEGFLQRRSELVFEEMTFQVPSPLDRCLLAAISISKAMLAREPALGNVTDMRAALHSLTPADHTALAGHAAQNGMAGTLALAMRAVHSVFPELPRTPALSQAIFPEVSEADLRRMLCTPWIEGLCWPRRRHFLKALCGPGLPRFLRESLRAGLSELSHKAISSWNAGALRQQESKP</sequence>
<dbReference type="eggNOG" id="ENOG502ZXIW">
    <property type="taxonomic scope" value="Bacteria"/>
</dbReference>
<accession>A0A074U9N3</accession>
<comment type="caution">
    <text evidence="1">The sequence shown here is derived from an EMBL/GenBank/DDBJ whole genome shotgun (WGS) entry which is preliminary data.</text>
</comment>
<reference evidence="1 2" key="1">
    <citation type="submission" date="2014-03" db="EMBL/GenBank/DDBJ databases">
        <title>The draft genome sequence of Thioclava dalianensis DLFJ1-1.</title>
        <authorList>
            <person name="Lai Q."/>
            <person name="Shao Z."/>
        </authorList>
    </citation>
    <scope>NUCLEOTIDE SEQUENCE [LARGE SCALE GENOMIC DNA]</scope>
    <source>
        <strain evidence="1 2">DLFJ1-1</strain>
    </source>
</reference>
<dbReference type="Pfam" id="PF14907">
    <property type="entry name" value="NTP_transf_5"/>
    <property type="match status" value="1"/>
</dbReference>